<dbReference type="WBParaSite" id="nRc.2.0.1.t11258-RA">
    <property type="protein sequence ID" value="nRc.2.0.1.t11258-RA"/>
    <property type="gene ID" value="nRc.2.0.1.g11258"/>
</dbReference>
<accession>A0A915IBU9</accession>
<reference evidence="2" key="1">
    <citation type="submission" date="2022-11" db="UniProtKB">
        <authorList>
            <consortium name="WormBaseParasite"/>
        </authorList>
    </citation>
    <scope>IDENTIFICATION</scope>
</reference>
<dbReference type="AlphaFoldDB" id="A0A915IBU9"/>
<sequence>MEERVSLEIEDEQDVHYRGKIAAYRYKLNNLLMNPIFDPCRALDCDFSYAATNIGAKKRYVSYLSSVREATSSQIDMMVLQHEAALRSIENARKSYDEKMTSEICKTVII</sequence>
<name>A0A915IBU9_ROMCU</name>
<evidence type="ECO:0000313" key="2">
    <source>
        <dbReference type="WBParaSite" id="nRc.2.0.1.t11258-RA"/>
    </source>
</evidence>
<protein>
    <submittedName>
        <fullName evidence="2">Uncharacterized protein</fullName>
    </submittedName>
</protein>
<keyword evidence="1" id="KW-1185">Reference proteome</keyword>
<proteinExistence type="predicted"/>
<dbReference type="Proteomes" id="UP000887565">
    <property type="component" value="Unplaced"/>
</dbReference>
<organism evidence="1 2">
    <name type="scientific">Romanomermis culicivorax</name>
    <name type="common">Nematode worm</name>
    <dbReference type="NCBI Taxonomy" id="13658"/>
    <lineage>
        <taxon>Eukaryota</taxon>
        <taxon>Metazoa</taxon>
        <taxon>Ecdysozoa</taxon>
        <taxon>Nematoda</taxon>
        <taxon>Enoplea</taxon>
        <taxon>Dorylaimia</taxon>
        <taxon>Mermithida</taxon>
        <taxon>Mermithoidea</taxon>
        <taxon>Mermithidae</taxon>
        <taxon>Romanomermis</taxon>
    </lineage>
</organism>
<evidence type="ECO:0000313" key="1">
    <source>
        <dbReference type="Proteomes" id="UP000887565"/>
    </source>
</evidence>